<dbReference type="GO" id="GO:0016887">
    <property type="term" value="F:ATP hydrolysis activity"/>
    <property type="evidence" value="ECO:0007669"/>
    <property type="project" value="InterPro"/>
</dbReference>
<dbReference type="NCBIfam" id="NF008653">
    <property type="entry name" value="PRK11650.1"/>
    <property type="match status" value="1"/>
</dbReference>
<evidence type="ECO:0000256" key="5">
    <source>
        <dbReference type="ARBA" id="ARBA00022741"/>
    </source>
</evidence>
<reference evidence="8 9" key="1">
    <citation type="submission" date="2019-03" db="EMBL/GenBank/DDBJ databases">
        <title>Rhizobium sp. nov., an bacterium isolated from biocrust in Mu Us Desert.</title>
        <authorList>
            <person name="Lixiong L."/>
        </authorList>
    </citation>
    <scope>NUCLEOTIDE SEQUENCE [LARGE SCALE GENOMIC DNA]</scope>
    <source>
        <strain evidence="8 9">SPY-1</strain>
    </source>
</reference>
<keyword evidence="4" id="KW-0472">Membrane</keyword>
<sequence>MASITIDNLAKSYGTYSVLQGVNLEIKDGEFIVLVGPSGCGKSTLLRMIAGLEEVTSGEIRIDASRVNERHPKDRDIAMVFQSYALYPHMSVARNMSYSMRLRKASKEKIEAAIAGAASKLGLEPYLERRPKALSGGQRQRVAMGRAIVRQPKAFLFDEPLSNLDARLREQMRAEIKKMHGDLKATSIYVTHDQIEAMTLADRIVAMHGGLVQQVGSPLELYDRPANLFVAGFIGSPGMNFFEGTRHSDGVRLADGTLLKVQLPPGADDEQGITVGIRPEHVELSAEGVGATVDLVEPTGFGIILHLSLNGVDLKVFTSDRAFLTPGQQVSVSFPTHHLHFFDAGGNRILR</sequence>
<protein>
    <submittedName>
        <fullName evidence="8">sn-glycerol-3-phosphate ABC transporter ATP-binding protein UgpC</fullName>
    </submittedName>
</protein>
<proteinExistence type="inferred from homology"/>
<evidence type="ECO:0000256" key="6">
    <source>
        <dbReference type="ARBA" id="ARBA00022840"/>
    </source>
</evidence>
<keyword evidence="3" id="KW-0813">Transport</keyword>
<dbReference type="Pfam" id="PF00005">
    <property type="entry name" value="ABC_tran"/>
    <property type="match status" value="1"/>
</dbReference>
<dbReference type="PANTHER" id="PTHR43875:SF10">
    <property type="entry name" value="BLL2173 PROTEIN"/>
    <property type="match status" value="1"/>
</dbReference>
<comment type="subcellular location">
    <subcellularLocation>
        <location evidence="1">Cell inner membrane</location>
        <topology evidence="1">Peripheral membrane protein</topology>
    </subcellularLocation>
</comment>
<dbReference type="SUPFAM" id="SSF52540">
    <property type="entry name" value="P-loop containing nucleoside triphosphate hydrolases"/>
    <property type="match status" value="1"/>
</dbReference>
<dbReference type="GO" id="GO:0005524">
    <property type="term" value="F:ATP binding"/>
    <property type="evidence" value="ECO:0007669"/>
    <property type="project" value="UniProtKB-KW"/>
</dbReference>
<dbReference type="InterPro" id="IPR003593">
    <property type="entry name" value="AAA+_ATPase"/>
</dbReference>
<accession>A0A4R5UB33</accession>
<evidence type="ECO:0000256" key="1">
    <source>
        <dbReference type="ARBA" id="ARBA00004417"/>
    </source>
</evidence>
<dbReference type="InterPro" id="IPR047641">
    <property type="entry name" value="ABC_transpr_MalK/UgpC-like"/>
</dbReference>
<dbReference type="Proteomes" id="UP000295238">
    <property type="component" value="Unassembled WGS sequence"/>
</dbReference>
<evidence type="ECO:0000259" key="7">
    <source>
        <dbReference type="PROSITE" id="PS50893"/>
    </source>
</evidence>
<dbReference type="FunFam" id="3.40.50.300:FF:000042">
    <property type="entry name" value="Maltose/maltodextrin ABC transporter, ATP-binding protein"/>
    <property type="match status" value="1"/>
</dbReference>
<dbReference type="InterPro" id="IPR015855">
    <property type="entry name" value="ABC_transpr_MalK-like"/>
</dbReference>
<dbReference type="Gene3D" id="2.40.50.140">
    <property type="entry name" value="Nucleic acid-binding proteins"/>
    <property type="match status" value="1"/>
</dbReference>
<evidence type="ECO:0000313" key="8">
    <source>
        <dbReference type="EMBL" id="TDK32245.1"/>
    </source>
</evidence>
<name>A0A4R5UB33_9HYPH</name>
<dbReference type="InterPro" id="IPR003439">
    <property type="entry name" value="ABC_transporter-like_ATP-bd"/>
</dbReference>
<dbReference type="Gene3D" id="3.40.50.300">
    <property type="entry name" value="P-loop containing nucleotide triphosphate hydrolases"/>
    <property type="match status" value="1"/>
</dbReference>
<dbReference type="InterPro" id="IPR017871">
    <property type="entry name" value="ABC_transporter-like_CS"/>
</dbReference>
<keyword evidence="4" id="KW-0997">Cell inner membrane</keyword>
<dbReference type="CDD" id="cd03301">
    <property type="entry name" value="ABC_MalK_N"/>
    <property type="match status" value="1"/>
</dbReference>
<evidence type="ECO:0000256" key="2">
    <source>
        <dbReference type="ARBA" id="ARBA00005417"/>
    </source>
</evidence>
<keyword evidence="4" id="KW-1003">Cell membrane</keyword>
<dbReference type="PROSITE" id="PS50893">
    <property type="entry name" value="ABC_TRANSPORTER_2"/>
    <property type="match status" value="1"/>
</dbReference>
<evidence type="ECO:0000313" key="9">
    <source>
        <dbReference type="Proteomes" id="UP000295238"/>
    </source>
</evidence>
<dbReference type="PROSITE" id="PS00211">
    <property type="entry name" value="ABC_TRANSPORTER_1"/>
    <property type="match status" value="1"/>
</dbReference>
<dbReference type="RefSeq" id="WP_133317584.1">
    <property type="nucleotide sequence ID" value="NZ_SMTL01000005.1"/>
</dbReference>
<dbReference type="InterPro" id="IPR012340">
    <property type="entry name" value="NA-bd_OB-fold"/>
</dbReference>
<dbReference type="InterPro" id="IPR027417">
    <property type="entry name" value="P-loop_NTPase"/>
</dbReference>
<dbReference type="Pfam" id="PF08402">
    <property type="entry name" value="TOBE_2"/>
    <property type="match status" value="1"/>
</dbReference>
<dbReference type="EMBL" id="SMTL01000005">
    <property type="protein sequence ID" value="TDK32245.1"/>
    <property type="molecule type" value="Genomic_DNA"/>
</dbReference>
<evidence type="ECO:0000256" key="3">
    <source>
        <dbReference type="ARBA" id="ARBA00022448"/>
    </source>
</evidence>
<feature type="domain" description="ABC transporter" evidence="7">
    <location>
        <begin position="4"/>
        <end position="234"/>
    </location>
</feature>
<evidence type="ECO:0000256" key="4">
    <source>
        <dbReference type="ARBA" id="ARBA00022519"/>
    </source>
</evidence>
<comment type="caution">
    <text evidence="8">The sequence shown here is derived from an EMBL/GenBank/DDBJ whole genome shotgun (WGS) entry which is preliminary data.</text>
</comment>
<keyword evidence="9" id="KW-1185">Reference proteome</keyword>
<dbReference type="GO" id="GO:0140359">
    <property type="term" value="F:ABC-type transporter activity"/>
    <property type="evidence" value="ECO:0007669"/>
    <property type="project" value="InterPro"/>
</dbReference>
<keyword evidence="5" id="KW-0547">Nucleotide-binding</keyword>
<organism evidence="8 9">
    <name type="scientific">Rhizobium deserti</name>
    <dbReference type="NCBI Taxonomy" id="2547961"/>
    <lineage>
        <taxon>Bacteria</taxon>
        <taxon>Pseudomonadati</taxon>
        <taxon>Pseudomonadota</taxon>
        <taxon>Alphaproteobacteria</taxon>
        <taxon>Hyphomicrobiales</taxon>
        <taxon>Rhizobiaceae</taxon>
        <taxon>Rhizobium/Agrobacterium group</taxon>
        <taxon>Rhizobium</taxon>
    </lineage>
</organism>
<dbReference type="SUPFAM" id="SSF50331">
    <property type="entry name" value="MOP-like"/>
    <property type="match status" value="1"/>
</dbReference>
<keyword evidence="6 8" id="KW-0067">ATP-binding</keyword>
<comment type="similarity">
    <text evidence="2">Belongs to the ABC transporter superfamily.</text>
</comment>
<gene>
    <name evidence="8" type="primary">ugpC</name>
    <name evidence="8" type="ORF">E2F50_18170</name>
</gene>
<dbReference type="SMART" id="SM00382">
    <property type="entry name" value="AAA"/>
    <property type="match status" value="1"/>
</dbReference>
<dbReference type="InterPro" id="IPR013611">
    <property type="entry name" value="Transp-assoc_OB_typ2"/>
</dbReference>
<dbReference type="AlphaFoldDB" id="A0A4R5UB33"/>
<dbReference type="GO" id="GO:0055052">
    <property type="term" value="C:ATP-binding cassette (ABC) transporter complex, substrate-binding subunit-containing"/>
    <property type="evidence" value="ECO:0007669"/>
    <property type="project" value="TreeGrafter"/>
</dbReference>
<dbReference type="PANTHER" id="PTHR43875">
    <property type="entry name" value="MALTODEXTRIN IMPORT ATP-BINDING PROTEIN MSMX"/>
    <property type="match status" value="1"/>
</dbReference>
<dbReference type="InterPro" id="IPR008995">
    <property type="entry name" value="Mo/tungstate-bd_C_term_dom"/>
</dbReference>
<dbReference type="GO" id="GO:0008643">
    <property type="term" value="P:carbohydrate transport"/>
    <property type="evidence" value="ECO:0007669"/>
    <property type="project" value="InterPro"/>
</dbReference>
<dbReference type="Gene3D" id="2.40.50.100">
    <property type="match status" value="1"/>
</dbReference>
<dbReference type="OrthoDB" id="8045127at2"/>